<keyword evidence="2" id="KW-1185">Reference proteome</keyword>
<protein>
    <submittedName>
        <fullName evidence="1">Uncharacterized protein</fullName>
    </submittedName>
</protein>
<organism evidence="1 2">
    <name type="scientific">Cloacimonas acidaminovorans (strain Evry)</name>
    <dbReference type="NCBI Taxonomy" id="459349"/>
    <lineage>
        <taxon>Bacteria</taxon>
        <taxon>Pseudomonadati</taxon>
        <taxon>Candidatus Cloacimonadota</taxon>
        <taxon>Candidatus Cloacimonadia</taxon>
        <taxon>Candidatus Cloacimonadales</taxon>
        <taxon>Candidatus Cloacimonadaceae</taxon>
        <taxon>Candidatus Cloacimonas</taxon>
    </lineage>
</organism>
<evidence type="ECO:0000313" key="1">
    <source>
        <dbReference type="EMBL" id="CAO80436.1"/>
    </source>
</evidence>
<dbReference type="AlphaFoldDB" id="B0VGJ9"/>
<dbReference type="EMBL" id="CU466930">
    <property type="protein sequence ID" value="CAO80436.1"/>
    <property type="molecule type" value="Genomic_DNA"/>
</dbReference>
<dbReference type="HOGENOM" id="CLU_3133916_0_0_0"/>
<dbReference type="Proteomes" id="UP000002019">
    <property type="component" value="Chromosome"/>
</dbReference>
<name>B0VGJ9_CLOAI</name>
<evidence type="ECO:0000313" key="2">
    <source>
        <dbReference type="Proteomes" id="UP000002019"/>
    </source>
</evidence>
<accession>B0VGJ9</accession>
<dbReference type="KEGG" id="caci:CLOAM0541"/>
<reference evidence="1 2" key="1">
    <citation type="journal article" date="2008" name="J. Bacteriol.">
        <title>'Candidatus Cloacamonas acidaminovorans': genome sequence reconstruction provides a first glimpse of a new bacterial division.</title>
        <authorList>
            <person name="Pelletier E."/>
            <person name="Kreimeyer A."/>
            <person name="Bocs S."/>
            <person name="Rouy Z."/>
            <person name="Gyapay G."/>
            <person name="Chouari R."/>
            <person name="Riviere D."/>
            <person name="Ganesan A."/>
            <person name="Daegelen P."/>
            <person name="Sghir A."/>
            <person name="Cohen G.N."/>
            <person name="Medigue C."/>
            <person name="Weissenbach J."/>
            <person name="Le Paslier D."/>
        </authorList>
    </citation>
    <scope>NUCLEOTIDE SEQUENCE [LARGE SCALE GENOMIC DNA]</scope>
    <source>
        <strain evidence="2">Evry</strain>
    </source>
</reference>
<proteinExistence type="predicted"/>
<gene>
    <name evidence="1" type="ordered locus">CLOAM0541</name>
</gene>
<sequence>MTGSAGFYTIFILQRHKYLAKLMCIPAFSGMTKFFSPSRENVTTLHLEP</sequence>